<feature type="compositionally biased region" description="Basic and acidic residues" evidence="1">
    <location>
        <begin position="308"/>
        <end position="317"/>
    </location>
</feature>
<name>A0A3N0E9Y8_9ACTN</name>
<comment type="caution">
    <text evidence="3">The sequence shown here is derived from an EMBL/GenBank/DDBJ whole genome shotgun (WGS) entry which is preliminary data.</text>
</comment>
<gene>
    <name evidence="3" type="ORF">EFW17_12075</name>
</gene>
<keyword evidence="2" id="KW-0812">Transmembrane</keyword>
<reference evidence="3 4" key="1">
    <citation type="submission" date="2018-11" db="EMBL/GenBank/DDBJ databases">
        <title>The genome draft of YIM 96095.</title>
        <authorList>
            <person name="Tang S.-K."/>
            <person name="Chunyu W.-X."/>
            <person name="Feng Y.-Z."/>
        </authorList>
    </citation>
    <scope>NUCLEOTIDE SEQUENCE [LARGE SCALE GENOMIC DNA]</scope>
    <source>
        <strain evidence="3 4">YIM 96095</strain>
    </source>
</reference>
<organism evidence="3 4">
    <name type="scientific">Halostreptopolyspora alba</name>
    <dbReference type="NCBI Taxonomy" id="2487137"/>
    <lineage>
        <taxon>Bacteria</taxon>
        <taxon>Bacillati</taxon>
        <taxon>Actinomycetota</taxon>
        <taxon>Actinomycetes</taxon>
        <taxon>Streptosporangiales</taxon>
        <taxon>Nocardiopsidaceae</taxon>
        <taxon>Halostreptopolyspora</taxon>
    </lineage>
</organism>
<feature type="compositionally biased region" description="Basic and acidic residues" evidence="1">
    <location>
        <begin position="329"/>
        <end position="341"/>
    </location>
</feature>
<dbReference type="Proteomes" id="UP000269198">
    <property type="component" value="Unassembled WGS sequence"/>
</dbReference>
<evidence type="ECO:0000256" key="2">
    <source>
        <dbReference type="SAM" id="Phobius"/>
    </source>
</evidence>
<keyword evidence="2" id="KW-1133">Transmembrane helix</keyword>
<evidence type="ECO:0000313" key="4">
    <source>
        <dbReference type="Proteomes" id="UP000269198"/>
    </source>
</evidence>
<dbReference type="OrthoDB" id="153031at2"/>
<feature type="compositionally biased region" description="Acidic residues" evidence="1">
    <location>
        <begin position="318"/>
        <end position="328"/>
    </location>
</feature>
<evidence type="ECO:0000256" key="1">
    <source>
        <dbReference type="SAM" id="MobiDB-lite"/>
    </source>
</evidence>
<feature type="transmembrane region" description="Helical" evidence="2">
    <location>
        <begin position="280"/>
        <end position="301"/>
    </location>
</feature>
<keyword evidence="2" id="KW-0472">Membrane</keyword>
<proteinExistence type="predicted"/>
<dbReference type="InterPro" id="IPR021424">
    <property type="entry name" value="PorA"/>
</dbReference>
<keyword evidence="4" id="KW-1185">Reference proteome</keyword>
<sequence length="352" mass="38561">MPRRDPGPVLVAVGAFCGTLALLLRFYVYGQLAVLPGDIEERVPLVDESATYLDTTTWETVEDAEVRRTTSVDGSVRPGDTSSGAWEVSVDTATPETVLDHTDRRVIVDRSTGRAVNCCGEHVDGDRAVRQAGLVLYWPAGAEDRDRTFYDADIRAAPYMVLDGHENIAGVATRRYVQRIETTQIPDSTRRVPASALDPGRSGTVEASRWLEVRRTLWIEPVSGYLVSAAEERRETLRAETDTGERVLLEADLTMSEGSVAEHAERAENRAMVLSALRTWAPVGLGAAGVPLVLVGLVWAFPRGRRSAGRDPSRGSTEEDEEEEDEERDTAGDTAEARPATEVEDAPARSWR</sequence>
<dbReference type="Pfam" id="PF11271">
    <property type="entry name" value="PorA"/>
    <property type="match status" value="1"/>
</dbReference>
<protein>
    <submittedName>
        <fullName evidence="3">DUF3068 domain-containing protein</fullName>
    </submittedName>
</protein>
<accession>A0A3N0E9Y8</accession>
<dbReference type="EMBL" id="RJMB01000010">
    <property type="protein sequence ID" value="RNL84658.1"/>
    <property type="molecule type" value="Genomic_DNA"/>
</dbReference>
<dbReference type="AlphaFoldDB" id="A0A3N0E9Y8"/>
<evidence type="ECO:0000313" key="3">
    <source>
        <dbReference type="EMBL" id="RNL84658.1"/>
    </source>
</evidence>
<feature type="region of interest" description="Disordered" evidence="1">
    <location>
        <begin position="305"/>
        <end position="352"/>
    </location>
</feature>